<evidence type="ECO:0008006" key="3">
    <source>
        <dbReference type="Google" id="ProtNLM"/>
    </source>
</evidence>
<dbReference type="Gene3D" id="3.30.9.10">
    <property type="entry name" value="D-Amino Acid Oxidase, subunit A, domain 2"/>
    <property type="match status" value="1"/>
</dbReference>
<name>A0A0D2EJF4_CLAB1</name>
<organism evidence="1 2">
    <name type="scientific">Cladophialophora bantiana (strain ATCC 10958 / CBS 173.52 / CDC B-1940 / NIH 8579)</name>
    <name type="common">Xylohypha bantiana</name>
    <dbReference type="NCBI Taxonomy" id="1442370"/>
    <lineage>
        <taxon>Eukaryota</taxon>
        <taxon>Fungi</taxon>
        <taxon>Dikarya</taxon>
        <taxon>Ascomycota</taxon>
        <taxon>Pezizomycotina</taxon>
        <taxon>Eurotiomycetes</taxon>
        <taxon>Chaetothyriomycetidae</taxon>
        <taxon>Chaetothyriales</taxon>
        <taxon>Herpotrichiellaceae</taxon>
        <taxon>Cladophialophora</taxon>
    </lineage>
</organism>
<protein>
    <recommendedName>
        <fullName evidence="3">FAD dependent oxidoreductase domain-containing protein</fullName>
    </recommendedName>
</protein>
<proteinExistence type="predicted"/>
<dbReference type="InterPro" id="IPR036188">
    <property type="entry name" value="FAD/NAD-bd_sf"/>
</dbReference>
<gene>
    <name evidence="1" type="ORF">Z519_08824</name>
</gene>
<reference evidence="1" key="1">
    <citation type="submission" date="2015-01" db="EMBL/GenBank/DDBJ databases">
        <title>The Genome Sequence of Cladophialophora bantiana CBS 173.52.</title>
        <authorList>
            <consortium name="The Broad Institute Genomics Platform"/>
            <person name="Cuomo C."/>
            <person name="de Hoog S."/>
            <person name="Gorbushina A."/>
            <person name="Stielow B."/>
            <person name="Teixiera M."/>
            <person name="Abouelleil A."/>
            <person name="Chapman S.B."/>
            <person name="Priest M."/>
            <person name="Young S.K."/>
            <person name="Wortman J."/>
            <person name="Nusbaum C."/>
            <person name="Birren B."/>
        </authorList>
    </citation>
    <scope>NUCLEOTIDE SEQUENCE [LARGE SCALE GENOMIC DNA]</scope>
    <source>
        <strain evidence="1">CBS 173.52</strain>
    </source>
</reference>
<dbReference type="AlphaFoldDB" id="A0A0D2EJF4"/>
<dbReference type="EMBL" id="KN846993">
    <property type="protein sequence ID" value="KIW90181.1"/>
    <property type="molecule type" value="Genomic_DNA"/>
</dbReference>
<dbReference type="Proteomes" id="UP000053789">
    <property type="component" value="Unassembled WGS sequence"/>
</dbReference>
<evidence type="ECO:0000313" key="1">
    <source>
        <dbReference type="EMBL" id="KIW90181.1"/>
    </source>
</evidence>
<keyword evidence="2" id="KW-1185">Reference proteome</keyword>
<sequence>MADIHRHLAARGVKFILGSEEGKVVRLMYSNNDIPTERHRTGFQVASGKIHHSRRKIICLGAWVANLVPRPQCGCQVFVAHVQRTERECDYLRGIPVLKVRDLGFFFEPDPATSLLKLCPLGSGYINSEKSAGRSLPPRNHRRH</sequence>
<accession>A0A0D2EJF4</accession>
<dbReference type="Gene3D" id="3.50.50.60">
    <property type="entry name" value="FAD/NAD(P)-binding domain"/>
    <property type="match status" value="1"/>
</dbReference>
<dbReference type="RefSeq" id="XP_016616850.1">
    <property type="nucleotide sequence ID" value="XM_016766552.1"/>
</dbReference>
<dbReference type="GeneID" id="27701752"/>
<evidence type="ECO:0000313" key="2">
    <source>
        <dbReference type="Proteomes" id="UP000053789"/>
    </source>
</evidence>
<dbReference type="VEuPathDB" id="FungiDB:Z519_08824"/>
<dbReference type="HOGENOM" id="CLU_1796261_0_0_1"/>
<dbReference type="OrthoDB" id="2219495at2759"/>